<evidence type="ECO:0000313" key="1">
    <source>
        <dbReference type="EMBL" id="KAI0088379.1"/>
    </source>
</evidence>
<name>A0ACB8U2H9_9APHY</name>
<organism evidence="1 2">
    <name type="scientific">Irpex rosettiformis</name>
    <dbReference type="NCBI Taxonomy" id="378272"/>
    <lineage>
        <taxon>Eukaryota</taxon>
        <taxon>Fungi</taxon>
        <taxon>Dikarya</taxon>
        <taxon>Basidiomycota</taxon>
        <taxon>Agaricomycotina</taxon>
        <taxon>Agaricomycetes</taxon>
        <taxon>Polyporales</taxon>
        <taxon>Irpicaceae</taxon>
        <taxon>Irpex</taxon>
    </lineage>
</organism>
<proteinExistence type="predicted"/>
<comment type="caution">
    <text evidence="1">The sequence shown here is derived from an EMBL/GenBank/DDBJ whole genome shotgun (WGS) entry which is preliminary data.</text>
</comment>
<dbReference type="Proteomes" id="UP001055072">
    <property type="component" value="Unassembled WGS sequence"/>
</dbReference>
<protein>
    <submittedName>
        <fullName evidence="1">Uncharacterized protein</fullName>
    </submittedName>
</protein>
<accession>A0ACB8U2H9</accession>
<sequence>MLKQSINADVVGLPSYQSVVNEGHDDSEGHTLTGAESGPSTSQSLNTPLLVIWEEQRVVIRRQPDYAAAITAIRKARTMEALRTESFYLKAVIPGCGDELCEVSEDMWADLVSALQSVMVVLDTRPSKSAENPINTSLKWARVPPAEISTSLPPARSPTLPTPPLSPNVDYVNSVPRNIGPYVILKPLTGQHQFQSVHSRDITVWELKSLVQASQGIPTERQRLVHAGKQLDDRQTLRQAGVPLGSTIDLRRVGLRGDMQSPLVT</sequence>
<gene>
    <name evidence="1" type="ORF">BDY19DRAFT_195320</name>
</gene>
<dbReference type="EMBL" id="MU274914">
    <property type="protein sequence ID" value="KAI0088379.1"/>
    <property type="molecule type" value="Genomic_DNA"/>
</dbReference>
<evidence type="ECO:0000313" key="2">
    <source>
        <dbReference type="Proteomes" id="UP001055072"/>
    </source>
</evidence>
<reference evidence="1" key="1">
    <citation type="journal article" date="2021" name="Environ. Microbiol.">
        <title>Gene family expansions and transcriptome signatures uncover fungal adaptations to wood decay.</title>
        <authorList>
            <person name="Hage H."/>
            <person name="Miyauchi S."/>
            <person name="Viragh M."/>
            <person name="Drula E."/>
            <person name="Min B."/>
            <person name="Chaduli D."/>
            <person name="Navarro D."/>
            <person name="Favel A."/>
            <person name="Norest M."/>
            <person name="Lesage-Meessen L."/>
            <person name="Balint B."/>
            <person name="Merenyi Z."/>
            <person name="de Eugenio L."/>
            <person name="Morin E."/>
            <person name="Martinez A.T."/>
            <person name="Baldrian P."/>
            <person name="Stursova M."/>
            <person name="Martinez M.J."/>
            <person name="Novotny C."/>
            <person name="Magnuson J.K."/>
            <person name="Spatafora J.W."/>
            <person name="Maurice S."/>
            <person name="Pangilinan J."/>
            <person name="Andreopoulos W."/>
            <person name="LaButti K."/>
            <person name="Hundley H."/>
            <person name="Na H."/>
            <person name="Kuo A."/>
            <person name="Barry K."/>
            <person name="Lipzen A."/>
            <person name="Henrissat B."/>
            <person name="Riley R."/>
            <person name="Ahrendt S."/>
            <person name="Nagy L.G."/>
            <person name="Grigoriev I.V."/>
            <person name="Martin F."/>
            <person name="Rosso M.N."/>
        </authorList>
    </citation>
    <scope>NUCLEOTIDE SEQUENCE</scope>
    <source>
        <strain evidence="1">CBS 384.51</strain>
    </source>
</reference>
<keyword evidence="2" id="KW-1185">Reference proteome</keyword>